<comment type="caution">
    <text evidence="1">The sequence shown here is derived from an EMBL/GenBank/DDBJ whole genome shotgun (WGS) entry which is preliminary data.</text>
</comment>
<organism evidence="1 2">
    <name type="scientific">Cyphellophora attinorum</name>
    <dbReference type="NCBI Taxonomy" id="1664694"/>
    <lineage>
        <taxon>Eukaryota</taxon>
        <taxon>Fungi</taxon>
        <taxon>Dikarya</taxon>
        <taxon>Ascomycota</taxon>
        <taxon>Pezizomycotina</taxon>
        <taxon>Eurotiomycetes</taxon>
        <taxon>Chaetothyriomycetidae</taxon>
        <taxon>Chaetothyriales</taxon>
        <taxon>Cyphellophoraceae</taxon>
        <taxon>Cyphellophora</taxon>
    </lineage>
</organism>
<dbReference type="AlphaFoldDB" id="A0A0N0NS50"/>
<reference evidence="1 2" key="1">
    <citation type="submission" date="2015-06" db="EMBL/GenBank/DDBJ databases">
        <title>Draft genome of the ant-associated black yeast Phialophora attae CBS 131958.</title>
        <authorList>
            <person name="Moreno L.F."/>
            <person name="Stielow B.J."/>
            <person name="de Hoog S."/>
            <person name="Vicente V.A."/>
            <person name="Weiss V.A."/>
            <person name="de Vries M."/>
            <person name="Cruz L.M."/>
            <person name="Souza E.M."/>
        </authorList>
    </citation>
    <scope>NUCLEOTIDE SEQUENCE [LARGE SCALE GENOMIC DNA]</scope>
    <source>
        <strain evidence="1 2">CBS 131958</strain>
    </source>
</reference>
<sequence length="73" mass="7835">MVDILNATLGYQEIQVVSMPERIDKRDAFAVMASVTGIDYNITDGVVGDTISAKALPHTMQQEPKTLAAGEPT</sequence>
<protein>
    <submittedName>
        <fullName evidence="1">Uncharacterized protein</fullName>
    </submittedName>
</protein>
<dbReference type="OrthoDB" id="47375at2759"/>
<dbReference type="Proteomes" id="UP000038010">
    <property type="component" value="Unassembled WGS sequence"/>
</dbReference>
<accession>A0A0N0NS50</accession>
<evidence type="ECO:0000313" key="2">
    <source>
        <dbReference type="Proteomes" id="UP000038010"/>
    </source>
</evidence>
<dbReference type="EMBL" id="LFJN01000001">
    <property type="protein sequence ID" value="KPI45848.1"/>
    <property type="molecule type" value="Genomic_DNA"/>
</dbReference>
<keyword evidence="2" id="KW-1185">Reference proteome</keyword>
<proteinExistence type="predicted"/>
<dbReference type="GeneID" id="28735446"/>
<gene>
    <name evidence="1" type="ORF">AB675_351</name>
</gene>
<name>A0A0N0NS50_9EURO</name>
<evidence type="ECO:0000313" key="1">
    <source>
        <dbReference type="EMBL" id="KPI45848.1"/>
    </source>
</evidence>
<dbReference type="STRING" id="1664694.A0A0N0NS50"/>
<dbReference type="VEuPathDB" id="FungiDB:AB675_351"/>
<dbReference type="RefSeq" id="XP_018005811.1">
    <property type="nucleotide sequence ID" value="XM_018143577.1"/>
</dbReference>